<dbReference type="GO" id="GO:0005634">
    <property type="term" value="C:nucleus"/>
    <property type="evidence" value="ECO:0000318"/>
    <property type="project" value="GO_Central"/>
</dbReference>
<dbReference type="PANTHER" id="PTHR24056">
    <property type="entry name" value="CELL DIVISION PROTEIN KINASE"/>
    <property type="match status" value="1"/>
</dbReference>
<comment type="catalytic activity">
    <reaction evidence="10">
        <text>L-seryl-[protein] + ATP = O-phospho-L-seryl-[protein] + ADP + H(+)</text>
        <dbReference type="Rhea" id="RHEA:17989"/>
        <dbReference type="Rhea" id="RHEA-COMP:9863"/>
        <dbReference type="Rhea" id="RHEA-COMP:11604"/>
        <dbReference type="ChEBI" id="CHEBI:15378"/>
        <dbReference type="ChEBI" id="CHEBI:29999"/>
        <dbReference type="ChEBI" id="CHEBI:30616"/>
        <dbReference type="ChEBI" id="CHEBI:83421"/>
        <dbReference type="ChEBI" id="CHEBI:456216"/>
        <dbReference type="EC" id="2.7.11.22"/>
    </reaction>
</comment>
<feature type="compositionally biased region" description="Low complexity" evidence="11">
    <location>
        <begin position="248"/>
        <end position="258"/>
    </location>
</feature>
<gene>
    <name evidence="13" type="primary">LOC108992137</name>
</gene>
<protein>
    <recommendedName>
        <fullName evidence="2">cyclin-dependent kinase</fullName>
        <ecNumber evidence="2">2.7.11.22</ecNumber>
    </recommendedName>
</protein>
<dbReference type="EC" id="2.7.11.22" evidence="2"/>
<evidence type="ECO:0000256" key="4">
    <source>
        <dbReference type="ARBA" id="ARBA00022553"/>
    </source>
</evidence>
<dbReference type="GO" id="GO:0004693">
    <property type="term" value="F:cyclin-dependent protein serine/threonine kinase activity"/>
    <property type="evidence" value="ECO:0007669"/>
    <property type="project" value="UniProtKB-EC"/>
</dbReference>
<feature type="compositionally biased region" description="Low complexity" evidence="11">
    <location>
        <begin position="219"/>
        <end position="241"/>
    </location>
</feature>
<dbReference type="FunFam" id="1.10.510.10:FF:000211">
    <property type="entry name" value="Cyclin-dependent kinase G-2"/>
    <property type="match status" value="1"/>
</dbReference>
<evidence type="ECO:0000313" key="13">
    <source>
        <dbReference type="RefSeq" id="XP_018822176.1"/>
    </source>
</evidence>
<keyword evidence="5" id="KW-0808">Transferase</keyword>
<dbReference type="InterPro" id="IPR050108">
    <property type="entry name" value="CDK"/>
</dbReference>
<dbReference type="OrthoDB" id="1732493at2759"/>
<comment type="similarity">
    <text evidence="1">Belongs to the protein kinase superfamily. CMGC Ser/Thr protein kinase family. CDC2/CDKX subfamily.</text>
</comment>
<dbReference type="AlphaFoldDB" id="A0A2I4ERZ7"/>
<dbReference type="InterPro" id="IPR011009">
    <property type="entry name" value="Kinase-like_dom_sf"/>
</dbReference>
<dbReference type="PROSITE" id="PS00108">
    <property type="entry name" value="PROTEIN_KINASE_ST"/>
    <property type="match status" value="1"/>
</dbReference>
<dbReference type="Gene3D" id="3.30.200.20">
    <property type="entry name" value="Phosphorylase Kinase, domain 1"/>
    <property type="match status" value="1"/>
</dbReference>
<feature type="region of interest" description="Disordered" evidence="11">
    <location>
        <begin position="286"/>
        <end position="306"/>
    </location>
</feature>
<feature type="region of interest" description="Disordered" evidence="11">
    <location>
        <begin position="186"/>
        <end position="266"/>
    </location>
</feature>
<evidence type="ECO:0000256" key="5">
    <source>
        <dbReference type="ARBA" id="ARBA00022679"/>
    </source>
</evidence>
<sequence>MAAGRVNVFRRTDLYKPSEREYDYYRNDSCGVEYNRACDRAARRKNGYHNSSRTRDSRSRRDRFGTRTEDRKLDEFSMGNELMAHKDGVRMPPEKKRKFSSIVCNREEKDMRISSKNRLVPVISPSPPRPSSPSSDSVPLDVDSDVGILECDITGSEVLGLENSADKPVVADLLVGCSGFSSQADLPPLVPSERFGDDEYEEDNVEEEKVTQAPNIAMSRWASDSDSPSRSSPESGEIRVGLSGGGRTRSSGSDGEGSVAVPVSEDTFGENEFFDADMIDIDKKRDGHDYVNQSDSESEDDGGCHQIKEPSMLNQRSINMLQCCRSVFEFEKLNKINEGTYGVVYKAKDKKTGEIVALKKVKMGVEKEGGFPMSSLREINILLSFNHPSVVGVKEVVMDDLDSVFMVMEYMEYDLKDLLEVMKQPFSISEVKWLMLQLLEGVKYLHDNWVLHRDLKTSNLLVSKEGELKICDFGLSRQYGSLLKPYTPIVVTLWYRAPELLLGGKQYSTAIDMWSVGCIMAELVAKEPLFKGKSEIDQLGKIFQVLGAPNEKIWPGLTKLPGVRPNLKQPHNLLRTKFPARSFTGSPVLSDLGFDLLSSLLAYDPEKRITAEAALKHDWFREVPLPRSDFKCNFSVWHGQERAGSFRRAVRKEFVLVKSSGLMHNGLWEEGCFVSCDLVDVEDCGLVNTQPKQLCFCLQFCTL</sequence>
<dbReference type="STRING" id="51240.A0A2I4ERZ7"/>
<reference evidence="13" key="1">
    <citation type="submission" date="2025-08" db="UniProtKB">
        <authorList>
            <consortium name="RefSeq"/>
        </authorList>
    </citation>
    <scope>IDENTIFICATION</scope>
    <source>
        <tissue evidence="13">Leaves</tissue>
    </source>
</reference>
<dbReference type="Gene3D" id="1.10.510.10">
    <property type="entry name" value="Transferase(Phosphotransferase) domain 1"/>
    <property type="match status" value="1"/>
</dbReference>
<dbReference type="InterPro" id="IPR000719">
    <property type="entry name" value="Prot_kinase_dom"/>
</dbReference>
<evidence type="ECO:0000256" key="10">
    <source>
        <dbReference type="ARBA" id="ARBA00048367"/>
    </source>
</evidence>
<dbReference type="SMART" id="SM00220">
    <property type="entry name" value="S_TKc"/>
    <property type="match status" value="1"/>
</dbReference>
<dbReference type="CDD" id="cd07843">
    <property type="entry name" value="STKc_CDC2L1"/>
    <property type="match status" value="1"/>
</dbReference>
<dbReference type="GO" id="GO:0010556">
    <property type="term" value="P:regulation of macromolecule biosynthetic process"/>
    <property type="evidence" value="ECO:0007669"/>
    <property type="project" value="UniProtKB-ARBA"/>
</dbReference>
<evidence type="ECO:0000313" key="12">
    <source>
        <dbReference type="Proteomes" id="UP000235220"/>
    </source>
</evidence>
<dbReference type="GO" id="GO:0005524">
    <property type="term" value="F:ATP binding"/>
    <property type="evidence" value="ECO:0007669"/>
    <property type="project" value="UniProtKB-KW"/>
</dbReference>
<feature type="region of interest" description="Disordered" evidence="11">
    <location>
        <begin position="44"/>
        <end position="77"/>
    </location>
</feature>
<keyword evidence="4" id="KW-0597">Phosphoprotein</keyword>
<dbReference type="SUPFAM" id="SSF56112">
    <property type="entry name" value="Protein kinase-like (PK-like)"/>
    <property type="match status" value="1"/>
</dbReference>
<dbReference type="GO" id="GO:0080090">
    <property type="term" value="P:regulation of primary metabolic process"/>
    <property type="evidence" value="ECO:0007669"/>
    <property type="project" value="UniProtKB-ARBA"/>
</dbReference>
<evidence type="ECO:0000256" key="1">
    <source>
        <dbReference type="ARBA" id="ARBA00006485"/>
    </source>
</evidence>
<keyword evidence="3" id="KW-0723">Serine/threonine-protein kinase</keyword>
<keyword evidence="7" id="KW-0418">Kinase</keyword>
<feature type="region of interest" description="Disordered" evidence="11">
    <location>
        <begin position="114"/>
        <end position="142"/>
    </location>
</feature>
<evidence type="ECO:0000256" key="8">
    <source>
        <dbReference type="ARBA" id="ARBA00022840"/>
    </source>
</evidence>
<dbReference type="GO" id="GO:0004674">
    <property type="term" value="F:protein serine/threonine kinase activity"/>
    <property type="evidence" value="ECO:0000318"/>
    <property type="project" value="GO_Central"/>
</dbReference>
<dbReference type="InterPro" id="IPR008271">
    <property type="entry name" value="Ser/Thr_kinase_AS"/>
</dbReference>
<feature type="compositionally biased region" description="Basic and acidic residues" evidence="11">
    <location>
        <begin position="53"/>
        <end position="75"/>
    </location>
</feature>
<dbReference type="Proteomes" id="UP000235220">
    <property type="component" value="Chromosome 2"/>
</dbReference>
<dbReference type="FunFam" id="3.30.200.20:FF:000172">
    <property type="entry name" value="cyclin-dependent kinase G-2 isoform X1"/>
    <property type="match status" value="1"/>
</dbReference>
<evidence type="ECO:0000256" key="3">
    <source>
        <dbReference type="ARBA" id="ARBA00022527"/>
    </source>
</evidence>
<dbReference type="PANTHER" id="PTHR24056:SF542">
    <property type="entry name" value="CYCLIN-DEPENDENT KINASE"/>
    <property type="match status" value="1"/>
</dbReference>
<dbReference type="RefSeq" id="XP_018822176.1">
    <property type="nucleotide sequence ID" value="XM_018966631.2"/>
</dbReference>
<dbReference type="KEGG" id="jre:108992137"/>
<dbReference type="Pfam" id="PF00069">
    <property type="entry name" value="Pkinase"/>
    <property type="match status" value="1"/>
</dbReference>
<feature type="compositionally biased region" description="Acidic residues" evidence="11">
    <location>
        <begin position="196"/>
        <end position="206"/>
    </location>
</feature>
<comment type="catalytic activity">
    <reaction evidence="9">
        <text>L-threonyl-[protein] + ATP = O-phospho-L-threonyl-[protein] + ADP + H(+)</text>
        <dbReference type="Rhea" id="RHEA:46608"/>
        <dbReference type="Rhea" id="RHEA-COMP:11060"/>
        <dbReference type="Rhea" id="RHEA-COMP:11605"/>
        <dbReference type="ChEBI" id="CHEBI:15378"/>
        <dbReference type="ChEBI" id="CHEBI:30013"/>
        <dbReference type="ChEBI" id="CHEBI:30616"/>
        <dbReference type="ChEBI" id="CHEBI:61977"/>
        <dbReference type="ChEBI" id="CHEBI:456216"/>
        <dbReference type="EC" id="2.7.11.22"/>
    </reaction>
</comment>
<feature type="compositionally biased region" description="Low complexity" evidence="11">
    <location>
        <begin position="132"/>
        <end position="141"/>
    </location>
</feature>
<keyword evidence="8" id="KW-0067">ATP-binding</keyword>
<accession>A0A2I4ERZ7</accession>
<proteinExistence type="inferred from homology"/>
<evidence type="ECO:0000256" key="6">
    <source>
        <dbReference type="ARBA" id="ARBA00022741"/>
    </source>
</evidence>
<dbReference type="GeneID" id="108992137"/>
<dbReference type="Gramene" id="Jr02_01320_p1">
    <property type="protein sequence ID" value="cds.Jr02_01320_p1"/>
    <property type="gene ID" value="Jr02_01320"/>
</dbReference>
<keyword evidence="12" id="KW-1185">Reference proteome</keyword>
<evidence type="ECO:0000256" key="7">
    <source>
        <dbReference type="ARBA" id="ARBA00022777"/>
    </source>
</evidence>
<evidence type="ECO:0000256" key="11">
    <source>
        <dbReference type="SAM" id="MobiDB-lite"/>
    </source>
</evidence>
<dbReference type="PROSITE" id="PS50011">
    <property type="entry name" value="PROTEIN_KINASE_DOM"/>
    <property type="match status" value="1"/>
</dbReference>
<keyword evidence="6" id="KW-0547">Nucleotide-binding</keyword>
<dbReference type="InterPro" id="IPR045267">
    <property type="entry name" value="CDK11/PITSLRE_STKc"/>
</dbReference>
<name>A0A2I4ERZ7_JUGRE</name>
<evidence type="ECO:0000256" key="2">
    <source>
        <dbReference type="ARBA" id="ARBA00012425"/>
    </source>
</evidence>
<organism evidence="12 13">
    <name type="scientific">Juglans regia</name>
    <name type="common">English walnut</name>
    <dbReference type="NCBI Taxonomy" id="51240"/>
    <lineage>
        <taxon>Eukaryota</taxon>
        <taxon>Viridiplantae</taxon>
        <taxon>Streptophyta</taxon>
        <taxon>Embryophyta</taxon>
        <taxon>Tracheophyta</taxon>
        <taxon>Spermatophyta</taxon>
        <taxon>Magnoliopsida</taxon>
        <taxon>eudicotyledons</taxon>
        <taxon>Gunneridae</taxon>
        <taxon>Pentapetalae</taxon>
        <taxon>rosids</taxon>
        <taxon>fabids</taxon>
        <taxon>Fagales</taxon>
        <taxon>Juglandaceae</taxon>
        <taxon>Juglans</taxon>
    </lineage>
</organism>
<evidence type="ECO:0000256" key="9">
    <source>
        <dbReference type="ARBA" id="ARBA00047811"/>
    </source>
</evidence>